<protein>
    <submittedName>
        <fullName evidence="2">Uncharacterized protein</fullName>
    </submittedName>
</protein>
<dbReference type="AlphaFoldDB" id="A0A5Q4BV98"/>
<name>A0A5Q4BV98_9PEZI</name>
<sequence>MPQYQPQTDTYKDPASRSESKQQVAE</sequence>
<evidence type="ECO:0000313" key="2">
    <source>
        <dbReference type="EMBL" id="TQN71003.1"/>
    </source>
</evidence>
<feature type="region of interest" description="Disordered" evidence="1">
    <location>
        <begin position="1"/>
        <end position="26"/>
    </location>
</feature>
<organism evidence="2 3">
    <name type="scientific">Colletotrichum shisoi</name>
    <dbReference type="NCBI Taxonomy" id="2078593"/>
    <lineage>
        <taxon>Eukaryota</taxon>
        <taxon>Fungi</taxon>
        <taxon>Dikarya</taxon>
        <taxon>Ascomycota</taxon>
        <taxon>Pezizomycotina</taxon>
        <taxon>Sordariomycetes</taxon>
        <taxon>Hypocreomycetidae</taxon>
        <taxon>Glomerellales</taxon>
        <taxon>Glomerellaceae</taxon>
        <taxon>Colletotrichum</taxon>
        <taxon>Colletotrichum destructivum species complex</taxon>
    </lineage>
</organism>
<dbReference type="EMBL" id="PUHP01000316">
    <property type="protein sequence ID" value="TQN71003.1"/>
    <property type="molecule type" value="Genomic_DNA"/>
</dbReference>
<reference evidence="2 3" key="1">
    <citation type="journal article" date="2019" name="Sci. Rep.">
        <title>Colletotrichum shisoi sp. nov., an anthracnose pathogen of Perilla frutescens in Japan: molecular phylogenetic, morphological and genomic evidence.</title>
        <authorList>
            <person name="Gan P."/>
            <person name="Tsushima A."/>
            <person name="Hiroyama R."/>
            <person name="Narusaka M."/>
            <person name="Takano Y."/>
            <person name="Narusaka Y."/>
            <person name="Kawaradani M."/>
            <person name="Damm U."/>
            <person name="Shirasu K."/>
        </authorList>
    </citation>
    <scope>NUCLEOTIDE SEQUENCE [LARGE SCALE GENOMIC DNA]</scope>
    <source>
        <strain evidence="2 3">PG-2018a</strain>
    </source>
</reference>
<evidence type="ECO:0000313" key="3">
    <source>
        <dbReference type="Proteomes" id="UP000326340"/>
    </source>
</evidence>
<gene>
    <name evidence="2" type="ORF">CSHISOI_04474</name>
</gene>
<dbReference type="Proteomes" id="UP000326340">
    <property type="component" value="Unassembled WGS sequence"/>
</dbReference>
<evidence type="ECO:0000256" key="1">
    <source>
        <dbReference type="SAM" id="MobiDB-lite"/>
    </source>
</evidence>
<comment type="caution">
    <text evidence="2">The sequence shown here is derived from an EMBL/GenBank/DDBJ whole genome shotgun (WGS) entry which is preliminary data.</text>
</comment>
<accession>A0A5Q4BV98</accession>
<keyword evidence="3" id="KW-1185">Reference proteome</keyword>
<feature type="compositionally biased region" description="Basic and acidic residues" evidence="1">
    <location>
        <begin position="10"/>
        <end position="20"/>
    </location>
</feature>
<proteinExistence type="predicted"/>